<dbReference type="RefSeq" id="XP_035538504.1">
    <property type="nucleotide sequence ID" value="XM_035682611.1"/>
</dbReference>
<protein>
    <submittedName>
        <fullName evidence="9">Protein TIC236, chloroplastic-like</fullName>
    </submittedName>
</protein>
<dbReference type="InParanoid" id="A0A6P9DT35"/>
<dbReference type="InterPro" id="IPR007452">
    <property type="entry name" value="TamB_C"/>
</dbReference>
<evidence type="ECO:0000256" key="3">
    <source>
        <dbReference type="ARBA" id="ARBA00022737"/>
    </source>
</evidence>
<dbReference type="AlphaFoldDB" id="A0A6P9DT35"/>
<keyword evidence="3" id="KW-0677">Repeat</keyword>
<dbReference type="Gene3D" id="1.25.40.10">
    <property type="entry name" value="Tetratricopeptide repeat domain"/>
    <property type="match status" value="1"/>
</dbReference>
<evidence type="ECO:0000259" key="7">
    <source>
        <dbReference type="Pfam" id="PF04357"/>
    </source>
</evidence>
<dbReference type="NCBIfam" id="TIGR00756">
    <property type="entry name" value="PPR"/>
    <property type="match status" value="2"/>
</dbReference>
<evidence type="ECO:0000256" key="5">
    <source>
        <dbReference type="ARBA" id="ARBA00023136"/>
    </source>
</evidence>
<dbReference type="Proteomes" id="UP000235220">
    <property type="component" value="Chromosome 11"/>
</dbReference>
<feature type="repeat" description="PPR" evidence="6">
    <location>
        <begin position="672"/>
        <end position="706"/>
    </location>
</feature>
<dbReference type="PANTHER" id="PTHR34457:SF3">
    <property type="entry name" value="PROTEIN TIC236, CHLOROPLASTIC"/>
    <property type="match status" value="1"/>
</dbReference>
<keyword evidence="8" id="KW-1185">Reference proteome</keyword>
<dbReference type="PANTHER" id="PTHR34457">
    <property type="entry name" value="EMBRYO DEFECTIVE 2410"/>
    <property type="match status" value="1"/>
</dbReference>
<dbReference type="InterPro" id="IPR002885">
    <property type="entry name" value="PPR_rpt"/>
</dbReference>
<dbReference type="InterPro" id="IPR053022">
    <property type="entry name" value="Chloroplast_translocon_comp"/>
</dbReference>
<dbReference type="Pfam" id="PF04357">
    <property type="entry name" value="TamB"/>
    <property type="match status" value="1"/>
</dbReference>
<sequence length="810" mass="89773">MACSIYSNDDGLRLDRLFIQKDNATIHVDGTLLGPKTNLHFAVLNFPVSLVPTLVQVIESSATDAVRSLRQLLAPIRGGAIGGIDLGWAEIVASLTSTGRFLFNAKFEPIIQNGHVHIQGSVPVTFVPNNILLEEDIETDKGAAAWFPGWLKERGTGSADEASDNKVSRYRNEEGWDTQLAESLKGLNWNILDVGEVRVDADIKDGGMMLLTALSPYANWLQGNAEIMLQVRGTVEQPLLDGSASFHRASISSPVLRKPLTNFGGTVNVKSNRLCITSLDSRVGRRGKIFLKGNLPLRTSEVSLGDKIDLKCEVLEVRAKNILSGQLDTQMQITGSILEPNISGILKLSHGEAYLPHDKGSGAAHFNRLASNQSQLPSSGVKFNHAVASRYVSRFFSSEPATSWAKFTQSPVKSAGTEKEMEQVNAKPNLDIRLSDLKLVLGPELRIIYPLILNFAVSGELELNGLAHPKLIKPKGILTFENGDVNLVATQVRLKREHLNVAKFEPEYGLDPMLDLALVGSEWQFRIQSRASNWQDKLVVTSTRSVEQDVLSPTEAARVFESQLAESILEGDGQLALEKLATATLETLMPRIEGKGEFGQARWRLVYAPQIPSLLSFDPTVDPLKSLANNISFGTEVEVQLGKRFQYFCTVGRFSEWLNVMEYMICNGQTPTIITFNMLMDKLCKSGLLGTALRIFKYLKNSGYVPDTISYNILMRASIREDLNMLVDQLFKEMYTQGLKPDAYTYGSIIYGLCRERKISIALQMMDQMRENGLTPSIAIYSILLKAMLQSGWMKKYPEVRKLLGIVIMR</sequence>
<feature type="repeat" description="PPR" evidence="6">
    <location>
        <begin position="742"/>
        <end position="776"/>
    </location>
</feature>
<organism evidence="8 9">
    <name type="scientific">Juglans regia</name>
    <name type="common">English walnut</name>
    <dbReference type="NCBI Taxonomy" id="51240"/>
    <lineage>
        <taxon>Eukaryota</taxon>
        <taxon>Viridiplantae</taxon>
        <taxon>Streptophyta</taxon>
        <taxon>Embryophyta</taxon>
        <taxon>Tracheophyta</taxon>
        <taxon>Spermatophyta</taxon>
        <taxon>Magnoliopsida</taxon>
        <taxon>eudicotyledons</taxon>
        <taxon>Gunneridae</taxon>
        <taxon>Pentapetalae</taxon>
        <taxon>rosids</taxon>
        <taxon>fabids</taxon>
        <taxon>Fagales</taxon>
        <taxon>Juglandaceae</taxon>
        <taxon>Juglans</taxon>
    </lineage>
</organism>
<keyword evidence="4" id="KW-1133">Transmembrane helix</keyword>
<evidence type="ECO:0000256" key="2">
    <source>
        <dbReference type="ARBA" id="ARBA00022692"/>
    </source>
</evidence>
<evidence type="ECO:0000256" key="1">
    <source>
        <dbReference type="ARBA" id="ARBA00004167"/>
    </source>
</evidence>
<accession>A0A6P9DT35</accession>
<dbReference type="GeneID" id="118343808"/>
<evidence type="ECO:0000256" key="6">
    <source>
        <dbReference type="PROSITE-ProRule" id="PRU00708"/>
    </source>
</evidence>
<keyword evidence="5" id="KW-0472">Membrane</keyword>
<comment type="subcellular location">
    <subcellularLocation>
        <location evidence="1">Membrane</location>
        <topology evidence="1">Single-pass membrane protein</topology>
    </subcellularLocation>
</comment>
<dbReference type="Pfam" id="PF13041">
    <property type="entry name" value="PPR_2"/>
    <property type="match status" value="1"/>
</dbReference>
<dbReference type="KEGG" id="jre:118343808"/>
<feature type="repeat" description="PPR" evidence="6">
    <location>
        <begin position="707"/>
        <end position="741"/>
    </location>
</feature>
<name>A0A6P9DT35_JUGRE</name>
<gene>
    <name evidence="9" type="primary">LOC118343808</name>
</gene>
<dbReference type="Pfam" id="PF13812">
    <property type="entry name" value="PPR_3"/>
    <property type="match status" value="1"/>
</dbReference>
<feature type="domain" description="Translocation and assembly module TamB C-terminal" evidence="7">
    <location>
        <begin position="281"/>
        <end position="522"/>
    </location>
</feature>
<evidence type="ECO:0000256" key="4">
    <source>
        <dbReference type="ARBA" id="ARBA00022989"/>
    </source>
</evidence>
<keyword evidence="2" id="KW-0812">Transmembrane</keyword>
<dbReference type="OrthoDB" id="1386367at2759"/>
<dbReference type="PROSITE" id="PS51375">
    <property type="entry name" value="PPR"/>
    <property type="match status" value="3"/>
</dbReference>
<dbReference type="GO" id="GO:0009306">
    <property type="term" value="P:protein secretion"/>
    <property type="evidence" value="ECO:0007669"/>
    <property type="project" value="InterPro"/>
</dbReference>
<dbReference type="GO" id="GO:0005886">
    <property type="term" value="C:plasma membrane"/>
    <property type="evidence" value="ECO:0007669"/>
    <property type="project" value="InterPro"/>
</dbReference>
<reference evidence="9" key="1">
    <citation type="submission" date="2025-08" db="UniProtKB">
        <authorList>
            <consortium name="RefSeq"/>
        </authorList>
    </citation>
    <scope>IDENTIFICATION</scope>
    <source>
        <tissue evidence="9">Leaves</tissue>
    </source>
</reference>
<proteinExistence type="predicted"/>
<evidence type="ECO:0000313" key="9">
    <source>
        <dbReference type="RefSeq" id="XP_035538504.1"/>
    </source>
</evidence>
<evidence type="ECO:0000313" key="8">
    <source>
        <dbReference type="Proteomes" id="UP000235220"/>
    </source>
</evidence>
<dbReference type="InterPro" id="IPR011990">
    <property type="entry name" value="TPR-like_helical_dom_sf"/>
</dbReference>